<dbReference type="InterPro" id="IPR026057">
    <property type="entry name" value="TBL_C"/>
</dbReference>
<evidence type="ECO:0000313" key="3">
    <source>
        <dbReference type="EMBL" id="GJN00210.1"/>
    </source>
</evidence>
<proteinExistence type="inferred from homology"/>
<comment type="caution">
    <text evidence="4">The sequence shown here is derived from an EMBL/GenBank/DDBJ whole genome shotgun (WGS) entry which is preliminary data.</text>
</comment>
<dbReference type="EMBL" id="BQKI01000008">
    <property type="protein sequence ID" value="GJN00442.1"/>
    <property type="molecule type" value="Genomic_DNA"/>
</dbReference>
<keyword evidence="5" id="KW-1185">Reference proteome</keyword>
<comment type="similarity">
    <text evidence="1">Belongs to the PC-esterase family. TBL subfamily.</text>
</comment>
<protein>
    <recommendedName>
        <fullName evidence="2">Trichome birefringence-like C-terminal domain-containing protein</fullName>
    </recommendedName>
</protein>
<dbReference type="Proteomes" id="UP001054889">
    <property type="component" value="Unassembled WGS sequence"/>
</dbReference>
<name>A0AAV5CRA4_ELECO</name>
<evidence type="ECO:0000256" key="1">
    <source>
        <dbReference type="ARBA" id="ARBA00007727"/>
    </source>
</evidence>
<organism evidence="4 5">
    <name type="scientific">Eleusine coracana subsp. coracana</name>
    <dbReference type="NCBI Taxonomy" id="191504"/>
    <lineage>
        <taxon>Eukaryota</taxon>
        <taxon>Viridiplantae</taxon>
        <taxon>Streptophyta</taxon>
        <taxon>Embryophyta</taxon>
        <taxon>Tracheophyta</taxon>
        <taxon>Spermatophyta</taxon>
        <taxon>Magnoliopsida</taxon>
        <taxon>Liliopsida</taxon>
        <taxon>Poales</taxon>
        <taxon>Poaceae</taxon>
        <taxon>PACMAD clade</taxon>
        <taxon>Chloridoideae</taxon>
        <taxon>Cynodonteae</taxon>
        <taxon>Eleusininae</taxon>
        <taxon>Eleusine</taxon>
    </lineage>
</organism>
<reference evidence="4" key="1">
    <citation type="journal article" date="2018" name="DNA Res.">
        <title>Multiple hybrid de novo genome assembly of finger millet, an orphan allotetraploid crop.</title>
        <authorList>
            <person name="Hatakeyama M."/>
            <person name="Aluri S."/>
            <person name="Balachadran M.T."/>
            <person name="Sivarajan S.R."/>
            <person name="Patrignani A."/>
            <person name="Gruter S."/>
            <person name="Poveda L."/>
            <person name="Shimizu-Inatsugi R."/>
            <person name="Baeten J."/>
            <person name="Francoijs K.J."/>
            <person name="Nataraja K.N."/>
            <person name="Reddy Y.A.N."/>
            <person name="Phadnis S."/>
            <person name="Ravikumar R.L."/>
            <person name="Schlapbach R."/>
            <person name="Sreeman S.M."/>
            <person name="Shimizu K.K."/>
        </authorList>
    </citation>
    <scope>NUCLEOTIDE SEQUENCE</scope>
</reference>
<gene>
    <name evidence="4" type="primary">ga17624</name>
    <name evidence="3" type="synonym">ga17377</name>
    <name evidence="3" type="ORF">PR202_ga17377</name>
    <name evidence="4" type="ORF">PR202_ga17624</name>
</gene>
<reference evidence="4" key="2">
    <citation type="submission" date="2021-12" db="EMBL/GenBank/DDBJ databases">
        <title>Resequencing data analysis of finger millet.</title>
        <authorList>
            <person name="Hatakeyama M."/>
            <person name="Aluri S."/>
            <person name="Balachadran M.T."/>
            <person name="Sivarajan S.R."/>
            <person name="Poveda L."/>
            <person name="Shimizu-Inatsugi R."/>
            <person name="Schlapbach R."/>
            <person name="Sreeman S.M."/>
            <person name="Shimizu K.K."/>
        </authorList>
    </citation>
    <scope>NUCLEOTIDE SEQUENCE</scope>
</reference>
<evidence type="ECO:0000313" key="4">
    <source>
        <dbReference type="EMBL" id="GJN00442.1"/>
    </source>
</evidence>
<dbReference type="Pfam" id="PF13839">
    <property type="entry name" value="PC-Esterase"/>
    <property type="match status" value="1"/>
</dbReference>
<dbReference type="EMBL" id="BQKI01000008">
    <property type="protein sequence ID" value="GJN00210.1"/>
    <property type="molecule type" value="Genomic_DNA"/>
</dbReference>
<accession>A0AAV5CRA4</accession>
<evidence type="ECO:0000313" key="5">
    <source>
        <dbReference type="Proteomes" id="UP001054889"/>
    </source>
</evidence>
<sequence length="83" mass="9300">MMRPDGHPGVYMRRDPFTRGMPERLQSDCLHFCMPGPVDTFNVILERHLTERHTVQSVPALVLESMSVGVEVTKSMTKAESGA</sequence>
<dbReference type="GO" id="GO:0016740">
    <property type="term" value="F:transferase activity"/>
    <property type="evidence" value="ECO:0007669"/>
    <property type="project" value="InterPro"/>
</dbReference>
<dbReference type="AlphaFoldDB" id="A0AAV5CRA4"/>
<evidence type="ECO:0000259" key="2">
    <source>
        <dbReference type="Pfam" id="PF13839"/>
    </source>
</evidence>
<feature type="domain" description="Trichome birefringence-like C-terminal" evidence="2">
    <location>
        <begin position="2"/>
        <end position="45"/>
    </location>
</feature>